<protein>
    <submittedName>
        <fullName evidence="2">Sister chromatid cohesion PDS5-like protein</fullName>
    </submittedName>
</protein>
<feature type="non-terminal residue" evidence="2">
    <location>
        <position position="1"/>
    </location>
</feature>
<keyword evidence="3" id="KW-1185">Reference proteome</keyword>
<sequence>LPISKIVVPPVSIVAKMESEVPCENEGKHKLSTDMKVENREERLSDHIEVNKRRRRTANSNKGFNKSSAMKAHEPQELGNSLVGKRIK</sequence>
<evidence type="ECO:0000313" key="3">
    <source>
        <dbReference type="Proteomes" id="UP000265520"/>
    </source>
</evidence>
<dbReference type="EMBL" id="LXQA010141494">
    <property type="protein sequence ID" value="MCI24440.1"/>
    <property type="molecule type" value="Genomic_DNA"/>
</dbReference>
<evidence type="ECO:0000256" key="1">
    <source>
        <dbReference type="SAM" id="MobiDB-lite"/>
    </source>
</evidence>
<name>A0A392QL67_9FABA</name>
<organism evidence="2 3">
    <name type="scientific">Trifolium medium</name>
    <dbReference type="NCBI Taxonomy" id="97028"/>
    <lineage>
        <taxon>Eukaryota</taxon>
        <taxon>Viridiplantae</taxon>
        <taxon>Streptophyta</taxon>
        <taxon>Embryophyta</taxon>
        <taxon>Tracheophyta</taxon>
        <taxon>Spermatophyta</taxon>
        <taxon>Magnoliopsida</taxon>
        <taxon>eudicotyledons</taxon>
        <taxon>Gunneridae</taxon>
        <taxon>Pentapetalae</taxon>
        <taxon>rosids</taxon>
        <taxon>fabids</taxon>
        <taxon>Fabales</taxon>
        <taxon>Fabaceae</taxon>
        <taxon>Papilionoideae</taxon>
        <taxon>50 kb inversion clade</taxon>
        <taxon>NPAAA clade</taxon>
        <taxon>Hologalegina</taxon>
        <taxon>IRL clade</taxon>
        <taxon>Trifolieae</taxon>
        <taxon>Trifolium</taxon>
    </lineage>
</organism>
<feature type="compositionally biased region" description="Polar residues" evidence="1">
    <location>
        <begin position="58"/>
        <end position="68"/>
    </location>
</feature>
<dbReference type="AlphaFoldDB" id="A0A392QL67"/>
<accession>A0A392QL67</accession>
<comment type="caution">
    <text evidence="2">The sequence shown here is derived from an EMBL/GenBank/DDBJ whole genome shotgun (WGS) entry which is preliminary data.</text>
</comment>
<proteinExistence type="predicted"/>
<evidence type="ECO:0000313" key="2">
    <source>
        <dbReference type="EMBL" id="MCI24440.1"/>
    </source>
</evidence>
<feature type="region of interest" description="Disordered" evidence="1">
    <location>
        <begin position="52"/>
        <end position="88"/>
    </location>
</feature>
<dbReference type="Proteomes" id="UP000265520">
    <property type="component" value="Unassembled WGS sequence"/>
</dbReference>
<reference evidence="2 3" key="1">
    <citation type="journal article" date="2018" name="Front. Plant Sci.">
        <title>Red Clover (Trifolium pratense) and Zigzag Clover (T. medium) - A Picture of Genomic Similarities and Differences.</title>
        <authorList>
            <person name="Dluhosova J."/>
            <person name="Istvanek J."/>
            <person name="Nedelnik J."/>
            <person name="Repkova J."/>
        </authorList>
    </citation>
    <scope>NUCLEOTIDE SEQUENCE [LARGE SCALE GENOMIC DNA]</scope>
    <source>
        <strain evidence="3">cv. 10/8</strain>
        <tissue evidence="2">Leaf</tissue>
    </source>
</reference>